<organism evidence="7 8">
    <name type="scientific">Chenopodium quinoa</name>
    <name type="common">Quinoa</name>
    <dbReference type="NCBI Taxonomy" id="63459"/>
    <lineage>
        <taxon>Eukaryota</taxon>
        <taxon>Viridiplantae</taxon>
        <taxon>Streptophyta</taxon>
        <taxon>Embryophyta</taxon>
        <taxon>Tracheophyta</taxon>
        <taxon>Spermatophyta</taxon>
        <taxon>Magnoliopsida</taxon>
        <taxon>eudicotyledons</taxon>
        <taxon>Gunneridae</taxon>
        <taxon>Pentapetalae</taxon>
        <taxon>Caryophyllales</taxon>
        <taxon>Chenopodiaceae</taxon>
        <taxon>Chenopodioideae</taxon>
        <taxon>Atripliceae</taxon>
        <taxon>Chenopodium</taxon>
    </lineage>
</organism>
<reference evidence="7" key="1">
    <citation type="journal article" date="2017" name="Nature">
        <title>The genome of Chenopodium quinoa.</title>
        <authorList>
            <person name="Jarvis D.E."/>
            <person name="Ho Y.S."/>
            <person name="Lightfoot D.J."/>
            <person name="Schmoeckel S.M."/>
            <person name="Li B."/>
            <person name="Borm T.J.A."/>
            <person name="Ohyanagi H."/>
            <person name="Mineta K."/>
            <person name="Michell C.T."/>
            <person name="Saber N."/>
            <person name="Kharbatia N.M."/>
            <person name="Rupper R.R."/>
            <person name="Sharp A.R."/>
            <person name="Dally N."/>
            <person name="Boughton B.A."/>
            <person name="Woo Y.H."/>
            <person name="Gao G."/>
            <person name="Schijlen E.G.W.M."/>
            <person name="Guo X."/>
            <person name="Momin A.A."/>
            <person name="Negrao S."/>
            <person name="Al-Babili S."/>
            <person name="Gehring C."/>
            <person name="Roessner U."/>
            <person name="Jung C."/>
            <person name="Murphy K."/>
            <person name="Arold S.T."/>
            <person name="Gojobori T."/>
            <person name="van der Linden C.G."/>
            <person name="van Loo E.N."/>
            <person name="Jellen E.N."/>
            <person name="Maughan P.J."/>
            <person name="Tester M."/>
        </authorList>
    </citation>
    <scope>NUCLEOTIDE SEQUENCE [LARGE SCALE GENOMIC DNA]</scope>
    <source>
        <strain evidence="7">cv. PI 614886</strain>
    </source>
</reference>
<evidence type="ECO:0000313" key="8">
    <source>
        <dbReference type="Proteomes" id="UP000596660"/>
    </source>
</evidence>
<evidence type="ECO:0000259" key="6">
    <source>
        <dbReference type="PROSITE" id="PS50863"/>
    </source>
</evidence>
<keyword evidence="3" id="KW-0238">DNA-binding</keyword>
<reference evidence="7" key="2">
    <citation type="submission" date="2021-03" db="UniProtKB">
        <authorList>
            <consortium name="EnsemblPlants"/>
        </authorList>
    </citation>
    <scope>IDENTIFICATION</scope>
</reference>
<proteinExistence type="predicted"/>
<dbReference type="InterPro" id="IPR003340">
    <property type="entry name" value="B3_DNA-bd"/>
</dbReference>
<dbReference type="PROSITE" id="PS50863">
    <property type="entry name" value="B3"/>
    <property type="match status" value="1"/>
</dbReference>
<evidence type="ECO:0000256" key="5">
    <source>
        <dbReference type="ARBA" id="ARBA00023242"/>
    </source>
</evidence>
<dbReference type="GeneID" id="110705005"/>
<dbReference type="GO" id="GO:0005634">
    <property type="term" value="C:nucleus"/>
    <property type="evidence" value="ECO:0007669"/>
    <property type="project" value="UniProtKB-SubCell"/>
</dbReference>
<dbReference type="PANTHER" id="PTHR31920:SF145">
    <property type="entry name" value="B3 DOMAIN-CONTAINING PROTEIN REM20-LIKE ISOFORM X1"/>
    <property type="match status" value="1"/>
</dbReference>
<dbReference type="OMA" id="VHTIKIT"/>
<dbReference type="Proteomes" id="UP000596660">
    <property type="component" value="Unplaced"/>
</dbReference>
<keyword evidence="2" id="KW-0805">Transcription regulation</keyword>
<evidence type="ECO:0000256" key="4">
    <source>
        <dbReference type="ARBA" id="ARBA00023163"/>
    </source>
</evidence>
<evidence type="ECO:0000256" key="2">
    <source>
        <dbReference type="ARBA" id="ARBA00023015"/>
    </source>
</evidence>
<dbReference type="InterPro" id="IPR050655">
    <property type="entry name" value="Plant_B3_domain"/>
</dbReference>
<dbReference type="SMART" id="SM01019">
    <property type="entry name" value="B3"/>
    <property type="match status" value="2"/>
</dbReference>
<comment type="subcellular location">
    <subcellularLocation>
        <location evidence="1">Nucleus</location>
    </subcellularLocation>
</comment>
<feature type="domain" description="TF-B3" evidence="6">
    <location>
        <begin position="26"/>
        <end position="118"/>
    </location>
</feature>
<dbReference type="AlphaFoldDB" id="A0A803LNX8"/>
<gene>
    <name evidence="7" type="primary">LOC110705005</name>
</gene>
<dbReference type="RefSeq" id="XP_021738510.1">
    <property type="nucleotide sequence ID" value="XM_021882818.1"/>
</dbReference>
<dbReference type="EnsemblPlants" id="AUR62016657-RA">
    <property type="protein sequence ID" value="AUR62016657-RA:cds"/>
    <property type="gene ID" value="AUR62016657"/>
</dbReference>
<evidence type="ECO:0000313" key="7">
    <source>
        <dbReference type="EnsemblPlants" id="AUR62016657-RA:cds"/>
    </source>
</evidence>
<dbReference type="CDD" id="cd10017">
    <property type="entry name" value="B3_DNA"/>
    <property type="match status" value="1"/>
</dbReference>
<dbReference type="PANTHER" id="PTHR31920">
    <property type="entry name" value="B3 DOMAIN-CONTAINING"/>
    <property type="match status" value="1"/>
</dbReference>
<dbReference type="Pfam" id="PF02362">
    <property type="entry name" value="B3"/>
    <property type="match status" value="1"/>
</dbReference>
<dbReference type="SUPFAM" id="SSF101936">
    <property type="entry name" value="DNA-binding pseudobarrel domain"/>
    <property type="match status" value="2"/>
</dbReference>
<name>A0A803LNX8_CHEQI</name>
<keyword evidence="8" id="KW-1185">Reference proteome</keyword>
<dbReference type="Gramene" id="AUR62016657-RA">
    <property type="protein sequence ID" value="AUR62016657-RA:cds"/>
    <property type="gene ID" value="AUR62016657"/>
</dbReference>
<evidence type="ECO:0000256" key="1">
    <source>
        <dbReference type="ARBA" id="ARBA00004123"/>
    </source>
</evidence>
<dbReference type="GO" id="GO:0003677">
    <property type="term" value="F:DNA binding"/>
    <property type="evidence" value="ECO:0007669"/>
    <property type="project" value="UniProtKB-KW"/>
</dbReference>
<protein>
    <recommendedName>
        <fullName evidence="6">TF-B3 domain-containing protein</fullName>
    </recommendedName>
</protein>
<dbReference type="InterPro" id="IPR015300">
    <property type="entry name" value="DNA-bd_pseudobarrel_sf"/>
</dbReference>
<sequence length="289" mass="33613">MSNRTYLRRKRPVETSDDPGEVKSWRFLRVMPTSNLQESMQRIPCEFASKFRSKSSVSVSLSGANNSWIVKVSKKKNKLQFCTGWDKFIKDNSVDDGSMILFKYKGDCRFKFCIFDPAGCETLPCHIHDGKQKIDSCSEKRREVYEEDFEEKPLLNPPMSSSKEDVNHAINYEDNTKLEEFLVSLKNPFFFAKNSSRSELVIPKEIIYTFGIQFDEPFSIEDPKKRNWEVRVVTWKDGRVRLTGWNKVRKCNLITDKDACVCELIPTNVPTYGSIKVHIFRNQKKPATF</sequence>
<accession>A0A803LNX8</accession>
<evidence type="ECO:0000256" key="3">
    <source>
        <dbReference type="ARBA" id="ARBA00023125"/>
    </source>
</evidence>
<dbReference type="Gene3D" id="2.40.330.10">
    <property type="entry name" value="DNA-binding pseudobarrel domain"/>
    <property type="match status" value="2"/>
</dbReference>
<keyword evidence="4" id="KW-0804">Transcription</keyword>
<keyword evidence="5" id="KW-0539">Nucleus</keyword>